<dbReference type="AlphaFoldDB" id="A0A653AFU3"/>
<dbReference type="SUPFAM" id="SSF81901">
    <property type="entry name" value="HCP-like"/>
    <property type="match status" value="1"/>
</dbReference>
<evidence type="ECO:0000256" key="3">
    <source>
        <dbReference type="SAM" id="SignalP"/>
    </source>
</evidence>
<dbReference type="InterPro" id="IPR011990">
    <property type="entry name" value="TPR-like_helical_dom_sf"/>
</dbReference>
<sequence>MKKYYLNTAFLLVLLLTFAGCSTQKNTGMSRFYQNVTTKFNIFFNGSESYKEGMENISKANKDDYSQVLPMYPSSHHEILSSAGSNMGRAIEKSRKAIKLHSIKKKPNKNFKKWNDPKYRAWYEQNEFNPALKQAWLMLAKSEFHKGDFLGSVGTFSYIIKHYATVPDVVAEAQIWTARAYAEMDWIYEAEEVLTKLSTEKLNKKNTGLFSAAMADVLLKKQQYREAIPYLKLAIEREKDGKLQTRFKYILAQIYSRTNDKEQAENYYTAVIKSSPPYEMELNARINRAQLVTGTDIKSVEKELKGLAKNRKNKEYLDQIYTALGNIFLNAKDTIKAIEYYSQATQKSKRNGIEKGIALVQLGDLYYNNKKYIKAEPNYSEAAKIFTNEYDDYPRISKRAEVLAELVKEDEVVELQDSLLRLAKMPEKERLDVINNIIEKVKKDEKEQKEKQERENNPNYRQNNQEEDDFSMPMPNQMIGANSGGDWYFYNSNTIRSGKTDFRKKWGNRKLEDNWQRNNKSAALFADNTSSSNNSTSATNSARETGEPEKAGEKPQKTNATADNKSVDFYLQQLPFSAKQQQKSNEEIADALFNMGFIFKDKMQDYPIAIETFQDFENRFPKDERVMETIYQRFLIAARQGDSEAEERYRLQILSRYPKSNYAEMLQQPNFVKRMEKMYQEQDSVYNQTYAAYTKSDFPTVFKNVEYIKKKYPVSSLMPKFEFLNALSIGKTQKSGLFKTSLDSLVAHYPNSDVSAMAKDILALMKQGNVAQLGKTHGSLLAKRAEEAAISEETDIMSLSDSKDGKHRLMFVGNLNDSAMNKLLYNTAMFNFSRFMIKDFDFETGKINDTDKALSVTNLESFDEALWYEKTIRTDKELAHLIDSLDIKLIPISEDNFGKLKNFFTLDQYLEFEKENLLKEKPKPQLAEVKKLEKPKVAEKAKTETKKIAETKETKQTENKEIAQQTTLEPVKKEEVQSTVETKPAEPEKPKVEEPVAWFKNTYAYRPNAPHFVALYVPGGGVKNFSAIQQAFDKYNAANYGMLNLRISLENFGKQQAIIIGSFVDANTAKSYLLRMLKEPAIIEATKGLNKRNLIGTQENLNIMVQKNDLNTYFDFMKEFYLK</sequence>
<feature type="repeat" description="TPR" evidence="1">
    <location>
        <begin position="318"/>
        <end position="351"/>
    </location>
</feature>
<dbReference type="EMBL" id="UPXZ01000036">
    <property type="protein sequence ID" value="VBB46916.1"/>
    <property type="molecule type" value="Genomic_DNA"/>
</dbReference>
<feature type="region of interest" description="Disordered" evidence="2">
    <location>
        <begin position="444"/>
        <end position="473"/>
    </location>
</feature>
<reference evidence="4" key="1">
    <citation type="submission" date="2018-07" db="EMBL/GenBank/DDBJ databases">
        <authorList>
            <consortium name="Genoscope - CEA"/>
            <person name="William W."/>
        </authorList>
    </citation>
    <scope>NUCLEOTIDE SEQUENCE</scope>
    <source>
        <strain evidence="4">IK1</strain>
    </source>
</reference>
<protein>
    <submittedName>
        <fullName evidence="4">TPR domain-containing protein</fullName>
    </submittedName>
</protein>
<feature type="signal peptide" evidence="3">
    <location>
        <begin position="1"/>
        <end position="19"/>
    </location>
</feature>
<feature type="compositionally biased region" description="Basic and acidic residues" evidence="2">
    <location>
        <begin position="940"/>
        <end position="961"/>
    </location>
</feature>
<dbReference type="InterPro" id="IPR019734">
    <property type="entry name" value="TPR_rpt"/>
</dbReference>
<keyword evidence="1" id="KW-0802">TPR repeat</keyword>
<evidence type="ECO:0000256" key="2">
    <source>
        <dbReference type="SAM" id="MobiDB-lite"/>
    </source>
</evidence>
<dbReference type="Pfam" id="PF13181">
    <property type="entry name" value="TPR_8"/>
    <property type="match status" value="1"/>
</dbReference>
<gene>
    <name evidence="4" type="ORF">TRIP_D410179</name>
</gene>
<feature type="chain" id="PRO_5024797100" evidence="3">
    <location>
        <begin position="20"/>
        <end position="1123"/>
    </location>
</feature>
<dbReference type="Pfam" id="PF13432">
    <property type="entry name" value="TPR_16"/>
    <property type="match status" value="1"/>
</dbReference>
<dbReference type="PROSITE" id="PS51257">
    <property type="entry name" value="PROKAR_LIPOPROTEIN"/>
    <property type="match status" value="1"/>
</dbReference>
<feature type="compositionally biased region" description="Low complexity" evidence="2">
    <location>
        <begin position="528"/>
        <end position="542"/>
    </location>
</feature>
<dbReference type="PROSITE" id="PS50005">
    <property type="entry name" value="TPR"/>
    <property type="match status" value="1"/>
</dbReference>
<feature type="region of interest" description="Disordered" evidence="2">
    <location>
        <begin position="524"/>
        <end position="561"/>
    </location>
</feature>
<proteinExistence type="predicted"/>
<feature type="compositionally biased region" description="Basic and acidic residues" evidence="2">
    <location>
        <begin position="444"/>
        <end position="456"/>
    </location>
</feature>
<dbReference type="Pfam" id="PF13174">
    <property type="entry name" value="TPR_6"/>
    <property type="match status" value="1"/>
</dbReference>
<dbReference type="Gene3D" id="1.25.40.10">
    <property type="entry name" value="Tetratricopeptide repeat domain"/>
    <property type="match status" value="3"/>
</dbReference>
<organism evidence="4">
    <name type="scientific">uncultured Paludibacter sp</name>
    <dbReference type="NCBI Taxonomy" id="497635"/>
    <lineage>
        <taxon>Bacteria</taxon>
        <taxon>Pseudomonadati</taxon>
        <taxon>Bacteroidota</taxon>
        <taxon>Bacteroidia</taxon>
        <taxon>Bacteroidales</taxon>
        <taxon>Paludibacteraceae</taxon>
        <taxon>Paludibacter</taxon>
        <taxon>environmental samples</taxon>
    </lineage>
</organism>
<name>A0A653AFU3_9BACT</name>
<feature type="compositionally biased region" description="Basic and acidic residues" evidence="2">
    <location>
        <begin position="544"/>
        <end position="556"/>
    </location>
</feature>
<accession>A0A653AFU3</accession>
<feature type="region of interest" description="Disordered" evidence="2">
    <location>
        <begin position="940"/>
        <end position="988"/>
    </location>
</feature>
<evidence type="ECO:0000256" key="1">
    <source>
        <dbReference type="PROSITE-ProRule" id="PRU00339"/>
    </source>
</evidence>
<dbReference type="SMART" id="SM00028">
    <property type="entry name" value="TPR"/>
    <property type="match status" value="5"/>
</dbReference>
<evidence type="ECO:0000313" key="4">
    <source>
        <dbReference type="EMBL" id="VBB46916.1"/>
    </source>
</evidence>
<keyword evidence="3" id="KW-0732">Signal</keyword>